<dbReference type="Gene3D" id="3.40.50.300">
    <property type="entry name" value="P-loop containing nucleotide triphosphate hydrolases"/>
    <property type="match status" value="1"/>
</dbReference>
<dbReference type="InterPro" id="IPR029058">
    <property type="entry name" value="AB_hydrolase_fold"/>
</dbReference>
<dbReference type="EMBL" id="CABFNS010000851">
    <property type="protein sequence ID" value="VUC32870.1"/>
    <property type="molecule type" value="Genomic_DNA"/>
</dbReference>
<reference evidence="5 6" key="1">
    <citation type="submission" date="2019-06" db="EMBL/GenBank/DDBJ databases">
        <authorList>
            <person name="Broberg M."/>
        </authorList>
    </citation>
    <scope>NUCLEOTIDE SEQUENCE [LARGE SCALE GENOMIC DNA]</scope>
</reference>
<evidence type="ECO:0000256" key="2">
    <source>
        <dbReference type="PROSITE-ProRule" id="PRU00023"/>
    </source>
</evidence>
<dbReference type="PANTHER" id="PTHR10039">
    <property type="entry name" value="AMELOGENIN"/>
    <property type="match status" value="1"/>
</dbReference>
<dbReference type="Gene3D" id="3.40.50.1820">
    <property type="entry name" value="alpha/beta hydrolase"/>
    <property type="match status" value="1"/>
</dbReference>
<dbReference type="SMART" id="SM00248">
    <property type="entry name" value="ANK"/>
    <property type="match status" value="4"/>
</dbReference>
<dbReference type="Gene3D" id="1.25.40.20">
    <property type="entry name" value="Ankyrin repeat-containing domain"/>
    <property type="match status" value="1"/>
</dbReference>
<evidence type="ECO:0000256" key="1">
    <source>
        <dbReference type="ARBA" id="ARBA00022737"/>
    </source>
</evidence>
<evidence type="ECO:0000256" key="3">
    <source>
        <dbReference type="SAM" id="Phobius"/>
    </source>
</evidence>
<dbReference type="SUPFAM" id="SSF53474">
    <property type="entry name" value="alpha/beta-Hydrolases"/>
    <property type="match status" value="1"/>
</dbReference>
<feature type="domain" description="Nephrocystin 3-like N-terminal" evidence="4">
    <location>
        <begin position="434"/>
        <end position="614"/>
    </location>
</feature>
<dbReference type="Pfam" id="PF24883">
    <property type="entry name" value="NPHP3_N"/>
    <property type="match status" value="1"/>
</dbReference>
<dbReference type="InterPro" id="IPR036770">
    <property type="entry name" value="Ankyrin_rpt-contain_sf"/>
</dbReference>
<sequence length="1159" mass="129637">MAIGTSDFIIIFAVAALATIINCLLRIPRSKKTPLEKVSYRVQNVPCDWSEDTLREVLANHFKDSGNITIRSYAEDIDGKSKVCTVLFEQIPQLLLKGLKSDKRYFTLPPLCLDRDFLGLTVLHRPPTQDHHVDVILVPGLGGHALGSFKERKGEHVWPRDSLPTLLVDSNDHSHDSSIARIITYGYSSGVQGSKSAQHIGDIAKSFQSSLLELVRDSDLRPIVLIGHSMGGLVIKETLISLSQTNGDRPTRLFQAIRGIAFFGVPHTGMDAESIRAMTEDGPNRPLTDSLSSENSYFLAQQLVAFNRLLKSNDNPKLEIIYFYETELSPTAKKDSNGKWAMNGPVKLLVPPASASLQWADELSNPVKRTHSEMVKFGPYDDEWQKVSGHLQDLVDRVVRRRGEEKAKCSELLGLRPSHMSSRSDGLTQIRLPGTCEWLLDDPKFRGWKSSSLEQNPNSLKVLLLKGKPGSGKSVAMKAALDSFLEDGDEKSNAQITLSFFFDSRNGSFGNQYSENAMYGALLLQLMSKLDTGMLLEFKHDILKLFEHLDGAAKTTGIQDAIHLVLGILKFQRLFIFIDALDECTDLNIGALVCFFDQILRDTQDITLRLCLSSCTPILFEDNPGTVSINVSERNEPDIDKFLLGKLKWLERIRPRDFHKIVKILSARASNVFLWADLVVEHIGKQGIGRWRSDQELFDYIDHIPGKLTDLYRHLLHRIHQDDRTEACDLFMIIQVAKKPLTIDEVKSMLTCSRGSDEKPFNLENVDIVGRIQSLSCGLVECQSTRYTTNPVVQFIHKSLGDFLVNDGGLSLDGRLAKNPLAQFHLRIFGLCMRTIGYRIEPMDADRFLPYAAQFWMTHARESEGSIKDDFQFPSALRDCDSYDAERVLKLFKKFDSYESYQDYSGREEVPNSVWLESEDSLIVFLAFEGCKNLISHHLMTCRKCQSPSEYGPSDLEKAFFLAAYRGFASTAKVILDGAAAVGASIDIDAVVGGTTPLYAACLKGKTTTVEFLLQHGSDVSKSLCQPYQFALHAAAAHDDEGVVDAILRHERDCGSDIGRLLSARTDAGYTVFHQAILEGRSRVLERLLYEIKDEDTAQALRERTRGNRTAYELATWLKMNLGEPDAPCVPADETTLDHATAELGRFELQYPALETHVG</sequence>
<organism evidence="5 6">
    <name type="scientific">Bionectria ochroleuca</name>
    <name type="common">Gliocladium roseum</name>
    <dbReference type="NCBI Taxonomy" id="29856"/>
    <lineage>
        <taxon>Eukaryota</taxon>
        <taxon>Fungi</taxon>
        <taxon>Dikarya</taxon>
        <taxon>Ascomycota</taxon>
        <taxon>Pezizomycotina</taxon>
        <taxon>Sordariomycetes</taxon>
        <taxon>Hypocreomycetidae</taxon>
        <taxon>Hypocreales</taxon>
        <taxon>Bionectriaceae</taxon>
        <taxon>Clonostachys</taxon>
    </lineage>
</organism>
<dbReference type="PROSITE" id="PS50088">
    <property type="entry name" value="ANK_REPEAT"/>
    <property type="match status" value="1"/>
</dbReference>
<dbReference type="PROSITE" id="PS50297">
    <property type="entry name" value="ANK_REP_REGION"/>
    <property type="match status" value="1"/>
</dbReference>
<dbReference type="SUPFAM" id="SSF48403">
    <property type="entry name" value="Ankyrin repeat"/>
    <property type="match status" value="1"/>
</dbReference>
<feature type="transmembrane region" description="Helical" evidence="3">
    <location>
        <begin position="6"/>
        <end position="25"/>
    </location>
</feature>
<dbReference type="InterPro" id="IPR002110">
    <property type="entry name" value="Ankyrin_rpt"/>
</dbReference>
<evidence type="ECO:0000313" key="6">
    <source>
        <dbReference type="Proteomes" id="UP000766486"/>
    </source>
</evidence>
<keyword evidence="2" id="KW-0040">ANK repeat</keyword>
<comment type="caution">
    <text evidence="5">The sequence shown here is derived from an EMBL/GenBank/DDBJ whole genome shotgun (WGS) entry which is preliminary data.</text>
</comment>
<dbReference type="Pfam" id="PF00023">
    <property type="entry name" value="Ank"/>
    <property type="match status" value="1"/>
</dbReference>
<keyword evidence="3" id="KW-0812">Transmembrane</keyword>
<accession>A0ABY6UPD7</accession>
<evidence type="ECO:0000313" key="5">
    <source>
        <dbReference type="EMBL" id="VUC32870.1"/>
    </source>
</evidence>
<protein>
    <recommendedName>
        <fullName evidence="4">Nephrocystin 3-like N-terminal domain-containing protein</fullName>
    </recommendedName>
</protein>
<keyword evidence="3" id="KW-0472">Membrane</keyword>
<evidence type="ECO:0000259" key="4">
    <source>
        <dbReference type="Pfam" id="PF24883"/>
    </source>
</evidence>
<dbReference type="SUPFAM" id="SSF52540">
    <property type="entry name" value="P-loop containing nucleoside triphosphate hydrolases"/>
    <property type="match status" value="1"/>
</dbReference>
<dbReference type="InterPro" id="IPR056884">
    <property type="entry name" value="NPHP3-like_N"/>
</dbReference>
<keyword evidence="6" id="KW-1185">Reference proteome</keyword>
<feature type="repeat" description="ANK" evidence="2">
    <location>
        <begin position="993"/>
        <end position="1021"/>
    </location>
</feature>
<keyword evidence="1" id="KW-0677">Repeat</keyword>
<keyword evidence="3" id="KW-1133">Transmembrane helix</keyword>
<dbReference type="Proteomes" id="UP000766486">
    <property type="component" value="Unassembled WGS sequence"/>
</dbReference>
<name>A0ABY6UPD7_BIOOC</name>
<gene>
    <name evidence="5" type="ORF">CLO192961_LOCUS329118</name>
</gene>
<dbReference type="InterPro" id="IPR027417">
    <property type="entry name" value="P-loop_NTPase"/>
</dbReference>
<dbReference type="PANTHER" id="PTHR10039:SF17">
    <property type="entry name" value="FUNGAL STAND N-TERMINAL GOODBYE DOMAIN-CONTAINING PROTEIN-RELATED"/>
    <property type="match status" value="1"/>
</dbReference>
<proteinExistence type="predicted"/>